<evidence type="ECO:0000313" key="2">
    <source>
        <dbReference type="EMBL" id="JAC61565.1"/>
    </source>
</evidence>
<sequence length="257" mass="28698">FTSVLCGSPCRWLLFDEYGRRLILELGSCFSFKNSFTRITASLKLFASLMSKYDRLRRVSFSYPLESADQKSQSSCGYKQAGKPPPALKRTTMSRQNRDSLHCLTTGAESKEVKRSLLIQRCSRQKFSIEGSVSDHVKSKAKEQSLGMNSTEIDDISGHQILGLSRAASPGNRYLSNSADKSRIQLTSEACLAPKCTTNAEEAPKRLVRGGVEKRGRNFQSFEPILVVKDASRSFPCQSRRLVLATQSQDGSFSRFR</sequence>
<dbReference type="EMBL" id="GBEZ01025533">
    <property type="protein sequence ID" value="JAC61565.1"/>
    <property type="molecule type" value="Transcribed_RNA"/>
</dbReference>
<accession>A0A061QT16</accession>
<feature type="non-terminal residue" evidence="2">
    <location>
        <position position="257"/>
    </location>
</feature>
<feature type="region of interest" description="Disordered" evidence="1">
    <location>
        <begin position="74"/>
        <end position="95"/>
    </location>
</feature>
<evidence type="ECO:0000256" key="1">
    <source>
        <dbReference type="SAM" id="MobiDB-lite"/>
    </source>
</evidence>
<proteinExistence type="predicted"/>
<gene>
    <name evidence="2" type="ORF">TSPGSL018_25871</name>
</gene>
<organism evidence="2">
    <name type="scientific">Tetraselmis sp. GSL018</name>
    <dbReference type="NCBI Taxonomy" id="582737"/>
    <lineage>
        <taxon>Eukaryota</taxon>
        <taxon>Viridiplantae</taxon>
        <taxon>Chlorophyta</taxon>
        <taxon>core chlorophytes</taxon>
        <taxon>Chlorodendrophyceae</taxon>
        <taxon>Chlorodendrales</taxon>
        <taxon>Chlorodendraceae</taxon>
        <taxon>Tetraselmis</taxon>
    </lineage>
</organism>
<dbReference type="AlphaFoldDB" id="A0A061QT16"/>
<feature type="non-terminal residue" evidence="2">
    <location>
        <position position="1"/>
    </location>
</feature>
<protein>
    <submittedName>
        <fullName evidence="2">Uncharacterized protein</fullName>
    </submittedName>
</protein>
<name>A0A061QT16_9CHLO</name>
<reference evidence="2" key="1">
    <citation type="submission" date="2014-05" db="EMBL/GenBank/DDBJ databases">
        <title>The transcriptome of the halophilic microalga Tetraselmis sp. GSL018 isolated from the Great Salt Lake, Utah.</title>
        <authorList>
            <person name="Jinkerson R.E."/>
            <person name="D'Adamo S."/>
            <person name="Posewitz M.C."/>
        </authorList>
    </citation>
    <scope>NUCLEOTIDE SEQUENCE</scope>
    <source>
        <strain evidence="2">GSL018</strain>
    </source>
</reference>